<feature type="compositionally biased region" description="Acidic residues" evidence="1">
    <location>
        <begin position="1"/>
        <end position="10"/>
    </location>
</feature>
<accession>A0ABR4CT07</accession>
<dbReference type="Gene3D" id="3.10.20.90">
    <property type="entry name" value="Phosphatidylinositol 3-kinase Catalytic Subunit, Chain A, domain 1"/>
    <property type="match status" value="1"/>
</dbReference>
<keyword evidence="4" id="KW-1185">Reference proteome</keyword>
<protein>
    <recommendedName>
        <fullName evidence="2">Rad60/SUMO-like domain-containing protein</fullName>
    </recommendedName>
</protein>
<organism evidence="3 4">
    <name type="scientific">Oculimacula yallundae</name>
    <dbReference type="NCBI Taxonomy" id="86028"/>
    <lineage>
        <taxon>Eukaryota</taxon>
        <taxon>Fungi</taxon>
        <taxon>Dikarya</taxon>
        <taxon>Ascomycota</taxon>
        <taxon>Pezizomycotina</taxon>
        <taxon>Leotiomycetes</taxon>
        <taxon>Helotiales</taxon>
        <taxon>Ploettnerulaceae</taxon>
        <taxon>Oculimacula</taxon>
    </lineage>
</organism>
<feature type="compositionally biased region" description="Basic and acidic residues" evidence="1">
    <location>
        <begin position="47"/>
        <end position="71"/>
    </location>
</feature>
<dbReference type="InterPro" id="IPR029071">
    <property type="entry name" value="Ubiquitin-like_domsf"/>
</dbReference>
<comment type="caution">
    <text evidence="3">The sequence shown here is derived from an EMBL/GenBank/DDBJ whole genome shotgun (WGS) entry which is preliminary data.</text>
</comment>
<sequence>MDEDFGDLSAEEAPPPPPPPPKVKRSLFAKKITAKVPADSEPVDFYSRAKDTFPQRRAEEERRRLKKLEKLVRKRSSTSVEVKEGSPSGEKRRKVSEQREGYSSDENAGKQATRPDANRKDSAHSSHEKTGKRDSPNSLLARYTKDINARKSDSPKAKTAEKGYISLSDSEEDGASADEEEIARPPTKLPVRYPTRQQISLSDDEDDFTIAPRKVRPPPPVEDIAEKSDEEFPELVAAAKERARKLAEQKLAAAAAFSTQNHEDVDGDDVFSTGAAKNTEPVIDILVTSHIEGSKPLAVKRKLYAKLREVRWAWCDRQILDGQKLSQETKDSIFLTWKGNKLWDWSDCSGCVENYDDGKVHLEAWTQDVFEAWKKKGDVKSRGSEHSEEDEIVKEAPVPRTKLFMKSRQFPDYKLIVKPSTTIQKMIDAFRSSNDVPDNQGITLHFDGDKLDPDDKIEDTELGDLDSVEVHIQ</sequence>
<feature type="compositionally biased region" description="Basic and acidic residues" evidence="1">
    <location>
        <begin position="116"/>
        <end position="135"/>
    </location>
</feature>
<dbReference type="Pfam" id="PF11976">
    <property type="entry name" value="Rad60-SLD"/>
    <property type="match status" value="1"/>
</dbReference>
<evidence type="ECO:0000313" key="4">
    <source>
        <dbReference type="Proteomes" id="UP001595075"/>
    </source>
</evidence>
<dbReference type="EMBL" id="JAZHXI010000004">
    <property type="protein sequence ID" value="KAL2072488.1"/>
    <property type="molecule type" value="Genomic_DNA"/>
</dbReference>
<feature type="compositionally biased region" description="Basic and acidic residues" evidence="1">
    <location>
        <begin position="143"/>
        <end position="161"/>
    </location>
</feature>
<dbReference type="Proteomes" id="UP001595075">
    <property type="component" value="Unassembled WGS sequence"/>
</dbReference>
<evidence type="ECO:0000256" key="1">
    <source>
        <dbReference type="SAM" id="MobiDB-lite"/>
    </source>
</evidence>
<feature type="region of interest" description="Disordered" evidence="1">
    <location>
        <begin position="444"/>
        <end position="466"/>
    </location>
</feature>
<reference evidence="3 4" key="1">
    <citation type="journal article" date="2024" name="Commun. Biol.">
        <title>Comparative genomic analysis of thermophilic fungi reveals convergent evolutionary adaptations and gene losses.</title>
        <authorList>
            <person name="Steindorff A.S."/>
            <person name="Aguilar-Pontes M.V."/>
            <person name="Robinson A.J."/>
            <person name="Andreopoulos B."/>
            <person name="LaButti K."/>
            <person name="Kuo A."/>
            <person name="Mondo S."/>
            <person name="Riley R."/>
            <person name="Otillar R."/>
            <person name="Haridas S."/>
            <person name="Lipzen A."/>
            <person name="Grimwood J."/>
            <person name="Schmutz J."/>
            <person name="Clum A."/>
            <person name="Reid I.D."/>
            <person name="Moisan M.C."/>
            <person name="Butler G."/>
            <person name="Nguyen T.T.M."/>
            <person name="Dewar K."/>
            <person name="Conant G."/>
            <person name="Drula E."/>
            <person name="Henrissat B."/>
            <person name="Hansel C."/>
            <person name="Singer S."/>
            <person name="Hutchinson M.I."/>
            <person name="de Vries R.P."/>
            <person name="Natvig D.O."/>
            <person name="Powell A.J."/>
            <person name="Tsang A."/>
            <person name="Grigoriev I.V."/>
        </authorList>
    </citation>
    <scope>NUCLEOTIDE SEQUENCE [LARGE SCALE GENOMIC DNA]</scope>
    <source>
        <strain evidence="3 4">CBS 494.80</strain>
    </source>
</reference>
<feature type="compositionally biased region" description="Acidic residues" evidence="1">
    <location>
        <begin position="169"/>
        <end position="181"/>
    </location>
</feature>
<proteinExistence type="predicted"/>
<name>A0ABR4CT07_9HELO</name>
<dbReference type="InterPro" id="IPR022617">
    <property type="entry name" value="Rad60/SUMO-like_dom"/>
</dbReference>
<dbReference type="SUPFAM" id="SSF54236">
    <property type="entry name" value="Ubiquitin-like"/>
    <property type="match status" value="1"/>
</dbReference>
<feature type="domain" description="Rad60/SUMO-like" evidence="2">
    <location>
        <begin position="402"/>
        <end position="472"/>
    </location>
</feature>
<evidence type="ECO:0000259" key="2">
    <source>
        <dbReference type="Pfam" id="PF11976"/>
    </source>
</evidence>
<gene>
    <name evidence="3" type="ORF">VTL71DRAFT_11831</name>
</gene>
<feature type="compositionally biased region" description="Acidic residues" evidence="1">
    <location>
        <begin position="455"/>
        <end position="466"/>
    </location>
</feature>
<feature type="region of interest" description="Disordered" evidence="1">
    <location>
        <begin position="1"/>
        <end position="224"/>
    </location>
</feature>
<evidence type="ECO:0000313" key="3">
    <source>
        <dbReference type="EMBL" id="KAL2072488.1"/>
    </source>
</evidence>